<dbReference type="SUPFAM" id="SSF53474">
    <property type="entry name" value="alpha/beta-Hydrolases"/>
    <property type="match status" value="1"/>
</dbReference>
<feature type="active site" evidence="5">
    <location>
        <position position="207"/>
    </location>
</feature>
<dbReference type="EMBL" id="CP034864">
    <property type="protein sequence ID" value="QCI24047.1"/>
    <property type="molecule type" value="Genomic_DNA"/>
</dbReference>
<dbReference type="InterPro" id="IPR000073">
    <property type="entry name" value="AB_hydrolase_1"/>
</dbReference>
<dbReference type="OrthoDB" id="9780744at2"/>
<keyword evidence="2 5" id="KW-0963">Cytoplasm</keyword>
<feature type="active site" description="Nucleophile" evidence="5">
    <location>
        <position position="82"/>
    </location>
</feature>
<comment type="function">
    <text evidence="5">The physiological role of BioH is to remove the methyl group introduced by BioC when the pimeloyl moiety is complete. It allows to synthesize pimeloyl-ACP via the fatty acid synthetic pathway through the hydrolysis of the ester bonds of pimeloyl-ACP esters.</text>
</comment>
<accession>A0A4D6Y407</accession>
<dbReference type="GO" id="GO:0016020">
    <property type="term" value="C:membrane"/>
    <property type="evidence" value="ECO:0007669"/>
    <property type="project" value="TreeGrafter"/>
</dbReference>
<dbReference type="AlphaFoldDB" id="A0A4D6Y407"/>
<comment type="catalytic activity">
    <reaction evidence="5">
        <text>6-carboxyhexanoyl-[ACP] methyl ester + H2O = 6-carboxyhexanoyl-[ACP] + methanol + H(+)</text>
        <dbReference type="Rhea" id="RHEA:42700"/>
        <dbReference type="Rhea" id="RHEA-COMP:9955"/>
        <dbReference type="Rhea" id="RHEA-COMP:10186"/>
        <dbReference type="ChEBI" id="CHEBI:15377"/>
        <dbReference type="ChEBI" id="CHEBI:15378"/>
        <dbReference type="ChEBI" id="CHEBI:17790"/>
        <dbReference type="ChEBI" id="CHEBI:78846"/>
        <dbReference type="ChEBI" id="CHEBI:82735"/>
        <dbReference type="EC" id="3.1.1.85"/>
    </reaction>
</comment>
<dbReference type="Proteomes" id="UP000298745">
    <property type="component" value="Chromosome"/>
</dbReference>
<evidence type="ECO:0000259" key="6">
    <source>
        <dbReference type="Pfam" id="PF00561"/>
    </source>
</evidence>
<dbReference type="UniPathway" id="UPA00078"/>
<dbReference type="EC" id="3.1.1.85" evidence="5"/>
<keyword evidence="1 5" id="KW-0719">Serine esterase</keyword>
<feature type="binding site" evidence="5">
    <location>
        <position position="22"/>
    </location>
    <ligand>
        <name>substrate</name>
    </ligand>
</feature>
<feature type="binding site" evidence="5">
    <location>
        <position position="235"/>
    </location>
    <ligand>
        <name>substrate</name>
    </ligand>
</feature>
<dbReference type="HAMAP" id="MF_01260">
    <property type="entry name" value="Carboxylester"/>
    <property type="match status" value="1"/>
</dbReference>
<comment type="pathway">
    <text evidence="5">Cofactor biosynthesis; biotin biosynthesis.</text>
</comment>
<dbReference type="PANTHER" id="PTHR43798:SF31">
    <property type="entry name" value="AB HYDROLASE SUPERFAMILY PROTEIN YCLE"/>
    <property type="match status" value="1"/>
</dbReference>
<reference evidence="7 8" key="1">
    <citation type="submission" date="2018-12" db="EMBL/GenBank/DDBJ databases">
        <authorList>
            <person name="Chong R.A."/>
        </authorList>
    </citation>
    <scope>NUCLEOTIDE SEQUENCE [LARGE SCALE GENOMIC DNA]</scope>
    <source>
        <strain evidence="7 8">Msa</strain>
    </source>
</reference>
<comment type="caution">
    <text evidence="5">Lacks conserved residue(s) required for the propagation of feature annotation.</text>
</comment>
<dbReference type="Gene3D" id="3.40.50.1820">
    <property type="entry name" value="alpha/beta hydrolase"/>
    <property type="match status" value="1"/>
</dbReference>
<dbReference type="GO" id="GO:0090499">
    <property type="term" value="F:pimelyl-[acyl-carrier protein] methyl ester esterase activity"/>
    <property type="evidence" value="ECO:0007669"/>
    <property type="project" value="UniProtKB-EC"/>
</dbReference>
<organism evidence="7 8">
    <name type="scientific">Buchnera aphidicola</name>
    <name type="common">Macrosiphoniella sanborni</name>
    <dbReference type="NCBI Taxonomy" id="1241865"/>
    <lineage>
        <taxon>Bacteria</taxon>
        <taxon>Pseudomonadati</taxon>
        <taxon>Pseudomonadota</taxon>
        <taxon>Gammaproteobacteria</taxon>
        <taxon>Enterobacterales</taxon>
        <taxon>Erwiniaceae</taxon>
        <taxon>Buchnera</taxon>
    </lineage>
</organism>
<dbReference type="NCBIfam" id="TIGR01738">
    <property type="entry name" value="bioH"/>
    <property type="match status" value="1"/>
</dbReference>
<name>A0A4D6Y407_9GAMM</name>
<dbReference type="InterPro" id="IPR029058">
    <property type="entry name" value="AB_hydrolase_fold"/>
</dbReference>
<evidence type="ECO:0000313" key="7">
    <source>
        <dbReference type="EMBL" id="QCI24047.1"/>
    </source>
</evidence>
<keyword evidence="3 5" id="KW-0093">Biotin biosynthesis</keyword>
<feature type="active site" evidence="5">
    <location>
        <position position="235"/>
    </location>
</feature>
<comment type="similarity">
    <text evidence="5">Belongs to the AB hydrolase superfamily. Carboxylesterase BioH family.</text>
</comment>
<gene>
    <name evidence="5 7" type="primary">bioH</name>
    <name evidence="7" type="ORF">D9V74_02595</name>
</gene>
<dbReference type="GO" id="GO:0009102">
    <property type="term" value="P:biotin biosynthetic process"/>
    <property type="evidence" value="ECO:0007669"/>
    <property type="project" value="UniProtKB-UniRule"/>
</dbReference>
<protein>
    <recommendedName>
        <fullName evidence="5">Pimeloyl-[acyl-carrier protein] methyl ester esterase</fullName>
        <ecNumber evidence="5">3.1.1.85</ecNumber>
    </recommendedName>
    <alternativeName>
        <fullName evidence="5">Biotin synthesis protein BioH</fullName>
    </alternativeName>
    <alternativeName>
        <fullName evidence="5">Carboxylesterase BioH</fullName>
    </alternativeName>
</protein>
<sequence length="256" mass="30051">MKNFSWEIMGIGKINVIILNGWGINSKIWLFIIQELRYYFKFHLIDLPGSGQNKNLIPIKIDKIVEILRQKMPKDAIWIGWSLGGIIVNYFGLHYPEYILAIINVASSPCFIEKKNWPGIKKKIINNFYFNLKTKYHYTIRNFLDLEKINSEENCKDIIILKNILSLQSSPNIKLLKNSLEIILLFDLRVDLTFLQTPLLRIYGELDNLVPKKIISILDKKWPKTKSIIIKKSAHAPFITKKKEFCYILSHFNHFL</sequence>
<dbReference type="GO" id="GO:0005737">
    <property type="term" value="C:cytoplasm"/>
    <property type="evidence" value="ECO:0007669"/>
    <property type="project" value="UniProtKB-SubCell"/>
</dbReference>
<comment type="subunit">
    <text evidence="5">Monomer.</text>
</comment>
<evidence type="ECO:0000313" key="8">
    <source>
        <dbReference type="Proteomes" id="UP000298745"/>
    </source>
</evidence>
<comment type="subcellular location">
    <subcellularLocation>
        <location evidence="5">Cytoplasm</location>
    </subcellularLocation>
</comment>
<evidence type="ECO:0000256" key="2">
    <source>
        <dbReference type="ARBA" id="ARBA00022490"/>
    </source>
</evidence>
<dbReference type="PANTHER" id="PTHR43798">
    <property type="entry name" value="MONOACYLGLYCEROL LIPASE"/>
    <property type="match status" value="1"/>
</dbReference>
<evidence type="ECO:0000256" key="5">
    <source>
        <dbReference type="HAMAP-Rule" id="MF_01260"/>
    </source>
</evidence>
<dbReference type="InterPro" id="IPR010076">
    <property type="entry name" value="BioH"/>
</dbReference>
<evidence type="ECO:0000256" key="4">
    <source>
        <dbReference type="ARBA" id="ARBA00022801"/>
    </source>
</evidence>
<proteinExistence type="inferred from homology"/>
<evidence type="ECO:0000256" key="1">
    <source>
        <dbReference type="ARBA" id="ARBA00022487"/>
    </source>
</evidence>
<dbReference type="InterPro" id="IPR050266">
    <property type="entry name" value="AB_hydrolase_sf"/>
</dbReference>
<evidence type="ECO:0000256" key="3">
    <source>
        <dbReference type="ARBA" id="ARBA00022756"/>
    </source>
</evidence>
<dbReference type="RefSeq" id="WP_158363012.1">
    <property type="nucleotide sequence ID" value="NZ_CP034864.1"/>
</dbReference>
<feature type="binding site" evidence="5">
    <location>
        <begin position="82"/>
        <end position="83"/>
    </location>
    <ligand>
        <name>substrate</name>
    </ligand>
</feature>
<keyword evidence="4 5" id="KW-0378">Hydrolase</keyword>
<reference evidence="7 8" key="2">
    <citation type="submission" date="2019-05" db="EMBL/GenBank/DDBJ databases">
        <title>Genome evolution of the obligate endosymbiont Buchnera aphidicola.</title>
        <authorList>
            <person name="Moran N.A."/>
        </authorList>
    </citation>
    <scope>NUCLEOTIDE SEQUENCE [LARGE SCALE GENOMIC DNA]</scope>
    <source>
        <strain evidence="7 8">Msa</strain>
    </source>
</reference>
<feature type="domain" description="AB hydrolase-1" evidence="6">
    <location>
        <begin position="16"/>
        <end position="241"/>
    </location>
</feature>
<dbReference type="Pfam" id="PF00561">
    <property type="entry name" value="Abhydrolase_1"/>
    <property type="match status" value="1"/>
</dbReference>